<feature type="transmembrane region" description="Helical" evidence="1">
    <location>
        <begin position="43"/>
        <end position="65"/>
    </location>
</feature>
<dbReference type="OrthoDB" id="1937164at2759"/>
<feature type="transmembrane region" description="Helical" evidence="1">
    <location>
        <begin position="86"/>
        <end position="105"/>
    </location>
</feature>
<dbReference type="AlphaFoldDB" id="A0A9Q0H7X7"/>
<evidence type="ECO:0000313" key="3">
    <source>
        <dbReference type="EMBL" id="KAJ4959187.1"/>
    </source>
</evidence>
<dbReference type="EMBL" id="JAMYWD010000010">
    <property type="protein sequence ID" value="KAJ4959187.1"/>
    <property type="molecule type" value="Genomic_DNA"/>
</dbReference>
<dbReference type="InterPro" id="IPR057209">
    <property type="entry name" value="DUF7887"/>
</dbReference>
<keyword evidence="1" id="KW-0472">Membrane</keyword>
<sequence>MLITEKSFISCSLSPYLFSKRNGKFRPIWAKKRDLIENSRTRLGLRVSNVLLARAAVAVFALGFIDAGYSGDWSRIGVISREGEELLKTVAFLVVPLCLFLMFSFSNEEEA</sequence>
<dbReference type="PANTHER" id="PTHR38389:SF1">
    <property type="entry name" value="DNA-DIRECTED RNA POLYMERASE SUBUNIT BETA"/>
    <property type="match status" value="1"/>
</dbReference>
<organism evidence="3 4">
    <name type="scientific">Protea cynaroides</name>
    <dbReference type="NCBI Taxonomy" id="273540"/>
    <lineage>
        <taxon>Eukaryota</taxon>
        <taxon>Viridiplantae</taxon>
        <taxon>Streptophyta</taxon>
        <taxon>Embryophyta</taxon>
        <taxon>Tracheophyta</taxon>
        <taxon>Spermatophyta</taxon>
        <taxon>Magnoliopsida</taxon>
        <taxon>Proteales</taxon>
        <taxon>Proteaceae</taxon>
        <taxon>Protea</taxon>
    </lineage>
</organism>
<evidence type="ECO:0000256" key="1">
    <source>
        <dbReference type="SAM" id="Phobius"/>
    </source>
</evidence>
<comment type="caution">
    <text evidence="3">The sequence shown here is derived from an EMBL/GenBank/DDBJ whole genome shotgun (WGS) entry which is preliminary data.</text>
</comment>
<keyword evidence="1" id="KW-0812">Transmembrane</keyword>
<dbReference type="Proteomes" id="UP001141806">
    <property type="component" value="Unassembled WGS sequence"/>
</dbReference>
<feature type="domain" description="DUF7887" evidence="2">
    <location>
        <begin position="47"/>
        <end position="108"/>
    </location>
</feature>
<evidence type="ECO:0000259" key="2">
    <source>
        <dbReference type="Pfam" id="PF25397"/>
    </source>
</evidence>
<proteinExistence type="predicted"/>
<dbReference type="PANTHER" id="PTHR38389">
    <property type="entry name" value="DNA-DIRECTED RNA POLYMERASE SUBUNIT BETA"/>
    <property type="match status" value="1"/>
</dbReference>
<dbReference type="Pfam" id="PF25397">
    <property type="entry name" value="DUF7887"/>
    <property type="match status" value="1"/>
</dbReference>
<name>A0A9Q0H7X7_9MAGN</name>
<keyword evidence="1" id="KW-1133">Transmembrane helix</keyword>
<gene>
    <name evidence="3" type="ORF">NE237_026298</name>
</gene>
<accession>A0A9Q0H7X7</accession>
<protein>
    <recommendedName>
        <fullName evidence="2">DUF7887 domain-containing protein</fullName>
    </recommendedName>
</protein>
<evidence type="ECO:0000313" key="4">
    <source>
        <dbReference type="Proteomes" id="UP001141806"/>
    </source>
</evidence>
<reference evidence="3" key="1">
    <citation type="journal article" date="2023" name="Plant J.">
        <title>The genome of the king protea, Protea cynaroides.</title>
        <authorList>
            <person name="Chang J."/>
            <person name="Duong T.A."/>
            <person name="Schoeman C."/>
            <person name="Ma X."/>
            <person name="Roodt D."/>
            <person name="Barker N."/>
            <person name="Li Z."/>
            <person name="Van de Peer Y."/>
            <person name="Mizrachi E."/>
        </authorList>
    </citation>
    <scope>NUCLEOTIDE SEQUENCE</scope>
    <source>
        <tissue evidence="3">Young leaves</tissue>
    </source>
</reference>
<keyword evidence="4" id="KW-1185">Reference proteome</keyword>